<organism evidence="2 3">
    <name type="scientific">Candidatus Schekmanbacteria bacterium RBG_16_38_10</name>
    <dbReference type="NCBI Taxonomy" id="1817879"/>
    <lineage>
        <taxon>Bacteria</taxon>
        <taxon>Candidatus Schekmaniibacteriota</taxon>
    </lineage>
</organism>
<gene>
    <name evidence="2" type="ORF">A2W05_10575</name>
</gene>
<dbReference type="Gene3D" id="6.10.280.50">
    <property type="match status" value="1"/>
</dbReference>
<evidence type="ECO:0000313" key="2">
    <source>
        <dbReference type="EMBL" id="OGL45217.1"/>
    </source>
</evidence>
<dbReference type="Proteomes" id="UP000178797">
    <property type="component" value="Unassembled WGS sequence"/>
</dbReference>
<evidence type="ECO:0000256" key="1">
    <source>
        <dbReference type="SAM" id="Coils"/>
    </source>
</evidence>
<proteinExistence type="predicted"/>
<accession>A0A1F7RWI8</accession>
<keyword evidence="1" id="KW-0175">Coiled coil</keyword>
<name>A0A1F7RWI8_9BACT</name>
<evidence type="ECO:0000313" key="3">
    <source>
        <dbReference type="Proteomes" id="UP000178797"/>
    </source>
</evidence>
<dbReference type="AlphaFoldDB" id="A0A1F7RWI8"/>
<feature type="coiled-coil region" evidence="1">
    <location>
        <begin position="1"/>
        <end position="38"/>
    </location>
</feature>
<reference evidence="2 3" key="1">
    <citation type="journal article" date="2016" name="Nat. Commun.">
        <title>Thousands of microbial genomes shed light on interconnected biogeochemical processes in an aquifer system.</title>
        <authorList>
            <person name="Anantharaman K."/>
            <person name="Brown C.T."/>
            <person name="Hug L.A."/>
            <person name="Sharon I."/>
            <person name="Castelle C.J."/>
            <person name="Probst A.J."/>
            <person name="Thomas B.C."/>
            <person name="Singh A."/>
            <person name="Wilkins M.J."/>
            <person name="Karaoz U."/>
            <person name="Brodie E.L."/>
            <person name="Williams K.H."/>
            <person name="Hubbard S.S."/>
            <person name="Banfield J.F."/>
        </authorList>
    </citation>
    <scope>NUCLEOTIDE SEQUENCE [LARGE SCALE GENOMIC DNA]</scope>
</reference>
<dbReference type="EMBL" id="MGDE01000146">
    <property type="protein sequence ID" value="OGL45217.1"/>
    <property type="molecule type" value="Genomic_DNA"/>
</dbReference>
<evidence type="ECO:0008006" key="4">
    <source>
        <dbReference type="Google" id="ProtNLM"/>
    </source>
</evidence>
<protein>
    <recommendedName>
        <fullName evidence="4">DUF465 domain-containing protein</fullName>
    </recommendedName>
</protein>
<comment type="caution">
    <text evidence="2">The sequence shown here is derived from an EMBL/GenBank/DDBJ whole genome shotgun (WGS) entry which is preliminary data.</text>
</comment>
<sequence>MEDIESLIKSLRKESDEYRKLEKSHKEYEEQLQELDKIKYPSAEETIEINRIKKLKLQGKDRMKAILNEFKKKLESARV</sequence>
<dbReference type="InterPro" id="IPR038444">
    <property type="entry name" value="DUF465_sf"/>
</dbReference>